<keyword evidence="2" id="KW-0812">Transmembrane</keyword>
<dbReference type="Proteomes" id="UP000290287">
    <property type="component" value="Unassembled WGS sequence"/>
</dbReference>
<feature type="transmembrane region" description="Helical" evidence="2">
    <location>
        <begin position="31"/>
        <end position="59"/>
    </location>
</feature>
<dbReference type="GO" id="GO:0009306">
    <property type="term" value="P:protein secretion"/>
    <property type="evidence" value="ECO:0007669"/>
    <property type="project" value="InterPro"/>
</dbReference>
<dbReference type="AlphaFoldDB" id="A0A4V1LSN0"/>
<feature type="region of interest" description="Disordered" evidence="1">
    <location>
        <begin position="1"/>
        <end position="23"/>
    </location>
</feature>
<name>A0A4V1LSN0_9GAMM</name>
<feature type="transmembrane region" description="Helical" evidence="2">
    <location>
        <begin position="79"/>
        <end position="100"/>
    </location>
</feature>
<evidence type="ECO:0000313" key="3">
    <source>
        <dbReference type="EMBL" id="RXJ72268.1"/>
    </source>
</evidence>
<keyword evidence="2" id="KW-0472">Membrane</keyword>
<dbReference type="GO" id="GO:0005886">
    <property type="term" value="C:plasma membrane"/>
    <property type="evidence" value="ECO:0007669"/>
    <property type="project" value="TreeGrafter"/>
</dbReference>
<evidence type="ECO:0000256" key="1">
    <source>
        <dbReference type="SAM" id="MobiDB-lite"/>
    </source>
</evidence>
<dbReference type="RefSeq" id="WP_129123287.1">
    <property type="nucleotide sequence ID" value="NZ_PEIB01000024.1"/>
</dbReference>
<reference evidence="3 4" key="1">
    <citation type="submission" date="2017-10" db="EMBL/GenBank/DDBJ databases">
        <title>Nyctiphanis sp. nov., isolated from the stomach of the euphausiid Nyctiphanes simplex (Hansen, 1911) in the Gulf of California.</title>
        <authorList>
            <person name="Gomez-Gil B."/>
            <person name="Aguilar-Mendez M."/>
            <person name="Lopez-Cortes A."/>
            <person name="Gomez-Gutierrez J."/>
            <person name="Roque A."/>
            <person name="Lang E."/>
            <person name="Gonzalez-Castillo A."/>
        </authorList>
    </citation>
    <scope>NUCLEOTIDE SEQUENCE [LARGE SCALE GENOMIC DNA]</scope>
    <source>
        <strain evidence="3 4">CAIM 600</strain>
    </source>
</reference>
<keyword evidence="4" id="KW-1185">Reference proteome</keyword>
<gene>
    <name evidence="3" type="ORF">CS022_17130</name>
</gene>
<sequence length="121" mass="13454">MSEKTEKPTEKKKRDAREKGQVGQSQELPKFFILIAVLEVFIALIETGMERLTTGILFAVDMMNVPFDKAAEAVAKNTLTFFAILTILILVTAIVGRLLGTCFKSVSFLRPKLFQKMSLAA</sequence>
<dbReference type="OrthoDB" id="9807950at2"/>
<protein>
    <submittedName>
        <fullName evidence="3">Uncharacterized protein</fullName>
    </submittedName>
</protein>
<feature type="compositionally biased region" description="Basic and acidic residues" evidence="1">
    <location>
        <begin position="1"/>
        <end position="20"/>
    </location>
</feature>
<organism evidence="3 4">
    <name type="scientific">Veronia nyctiphanis</name>
    <dbReference type="NCBI Taxonomy" id="1278244"/>
    <lineage>
        <taxon>Bacteria</taxon>
        <taxon>Pseudomonadati</taxon>
        <taxon>Pseudomonadota</taxon>
        <taxon>Gammaproteobacteria</taxon>
        <taxon>Vibrionales</taxon>
        <taxon>Vibrionaceae</taxon>
        <taxon>Veronia</taxon>
    </lineage>
</organism>
<dbReference type="PANTHER" id="PTHR30531">
    <property type="entry name" value="FLAGELLAR BIOSYNTHETIC PROTEIN FLHB"/>
    <property type="match status" value="1"/>
</dbReference>
<proteinExistence type="predicted"/>
<evidence type="ECO:0000313" key="4">
    <source>
        <dbReference type="Proteomes" id="UP000290287"/>
    </source>
</evidence>
<dbReference type="InterPro" id="IPR006135">
    <property type="entry name" value="T3SS_substrate_exporter"/>
</dbReference>
<keyword evidence="2" id="KW-1133">Transmembrane helix</keyword>
<comment type="caution">
    <text evidence="3">The sequence shown here is derived from an EMBL/GenBank/DDBJ whole genome shotgun (WGS) entry which is preliminary data.</text>
</comment>
<accession>A0A4V1LSN0</accession>
<evidence type="ECO:0000256" key="2">
    <source>
        <dbReference type="SAM" id="Phobius"/>
    </source>
</evidence>
<dbReference type="EMBL" id="PEIB01000024">
    <property type="protein sequence ID" value="RXJ72268.1"/>
    <property type="molecule type" value="Genomic_DNA"/>
</dbReference>
<dbReference type="PANTHER" id="PTHR30531:SF14">
    <property type="entry name" value="SURFACE PRESENTATION OF ANTIGENS PROTEIN SPAS"/>
    <property type="match status" value="1"/>
</dbReference>
<dbReference type="Pfam" id="PF01312">
    <property type="entry name" value="Bac_export_2"/>
    <property type="match status" value="1"/>
</dbReference>